<organism evidence="1 2">
    <name type="scientific">Hibiscus sabdariffa</name>
    <name type="common">roselle</name>
    <dbReference type="NCBI Taxonomy" id="183260"/>
    <lineage>
        <taxon>Eukaryota</taxon>
        <taxon>Viridiplantae</taxon>
        <taxon>Streptophyta</taxon>
        <taxon>Embryophyta</taxon>
        <taxon>Tracheophyta</taxon>
        <taxon>Spermatophyta</taxon>
        <taxon>Magnoliopsida</taxon>
        <taxon>eudicotyledons</taxon>
        <taxon>Gunneridae</taxon>
        <taxon>Pentapetalae</taxon>
        <taxon>rosids</taxon>
        <taxon>malvids</taxon>
        <taxon>Malvales</taxon>
        <taxon>Malvaceae</taxon>
        <taxon>Malvoideae</taxon>
        <taxon>Hibiscus</taxon>
    </lineage>
</organism>
<protein>
    <submittedName>
        <fullName evidence="1">Uncharacterized protein</fullName>
    </submittedName>
</protein>
<evidence type="ECO:0000313" key="1">
    <source>
        <dbReference type="EMBL" id="KAK8497478.1"/>
    </source>
</evidence>
<sequence length="102" mass="12218">MAAWHQTVGCMTDKVKAVVVNLMGWQKLRKKELFSQKRFLQQKLEEYMQGSLNDLHEAEMHAYKTELNEILNKEESFWQQCSRVLWFREGDHNKKISCESHM</sequence>
<evidence type="ECO:0000313" key="2">
    <source>
        <dbReference type="Proteomes" id="UP001472677"/>
    </source>
</evidence>
<dbReference type="EMBL" id="JBBPBM010000307">
    <property type="protein sequence ID" value="KAK8497478.1"/>
    <property type="molecule type" value="Genomic_DNA"/>
</dbReference>
<dbReference type="Proteomes" id="UP001472677">
    <property type="component" value="Unassembled WGS sequence"/>
</dbReference>
<name>A0ABR2AV01_9ROSI</name>
<accession>A0ABR2AV01</accession>
<comment type="caution">
    <text evidence="1">The sequence shown here is derived from an EMBL/GenBank/DDBJ whole genome shotgun (WGS) entry which is preliminary data.</text>
</comment>
<gene>
    <name evidence="1" type="ORF">V6N12_017996</name>
</gene>
<proteinExistence type="predicted"/>
<reference evidence="1 2" key="1">
    <citation type="journal article" date="2024" name="G3 (Bethesda)">
        <title>Genome assembly of Hibiscus sabdariffa L. provides insights into metabolisms of medicinal natural products.</title>
        <authorList>
            <person name="Kim T."/>
        </authorList>
    </citation>
    <scope>NUCLEOTIDE SEQUENCE [LARGE SCALE GENOMIC DNA]</scope>
    <source>
        <strain evidence="1">TK-2024</strain>
        <tissue evidence="1">Old leaves</tissue>
    </source>
</reference>
<keyword evidence="2" id="KW-1185">Reference proteome</keyword>